<protein>
    <submittedName>
        <fullName evidence="2">Uncharacterized protein</fullName>
    </submittedName>
</protein>
<evidence type="ECO:0000256" key="1">
    <source>
        <dbReference type="SAM" id="MobiDB-lite"/>
    </source>
</evidence>
<proteinExistence type="evidence at transcript level"/>
<sequence length="64" mass="7152">MAKSIEFLVITPPNHGMIPHAPDNGQRTGNEDKLHDGVVNGDEIREQIQVTCQKHHCVELLRLA</sequence>
<evidence type="ECO:0000313" key="2">
    <source>
        <dbReference type="EMBL" id="AFK47924.1"/>
    </source>
</evidence>
<accession>I3T5Y2</accession>
<organism evidence="2">
    <name type="scientific">Lotus japonicus</name>
    <name type="common">Lotus corniculatus var. japonicus</name>
    <dbReference type="NCBI Taxonomy" id="34305"/>
    <lineage>
        <taxon>Eukaryota</taxon>
        <taxon>Viridiplantae</taxon>
        <taxon>Streptophyta</taxon>
        <taxon>Embryophyta</taxon>
        <taxon>Tracheophyta</taxon>
        <taxon>Spermatophyta</taxon>
        <taxon>Magnoliopsida</taxon>
        <taxon>eudicotyledons</taxon>
        <taxon>Gunneridae</taxon>
        <taxon>Pentapetalae</taxon>
        <taxon>rosids</taxon>
        <taxon>fabids</taxon>
        <taxon>Fabales</taxon>
        <taxon>Fabaceae</taxon>
        <taxon>Papilionoideae</taxon>
        <taxon>50 kb inversion clade</taxon>
        <taxon>NPAAA clade</taxon>
        <taxon>Hologalegina</taxon>
        <taxon>robinioid clade</taxon>
        <taxon>Loteae</taxon>
        <taxon>Lotus</taxon>
    </lineage>
</organism>
<feature type="region of interest" description="Disordered" evidence="1">
    <location>
        <begin position="13"/>
        <end position="35"/>
    </location>
</feature>
<dbReference type="AlphaFoldDB" id="I3T5Y2"/>
<reference evidence="2" key="1">
    <citation type="submission" date="2012-05" db="EMBL/GenBank/DDBJ databases">
        <authorList>
            <person name="Krishnakumar V."/>
            <person name="Cheung F."/>
            <person name="Xiao Y."/>
            <person name="Chan A."/>
            <person name="Moskal W.A."/>
            <person name="Town C.D."/>
        </authorList>
    </citation>
    <scope>NUCLEOTIDE SEQUENCE</scope>
</reference>
<name>I3T5Y2_LOTJA</name>
<dbReference type="EMBL" id="BT148130">
    <property type="protein sequence ID" value="AFK47924.1"/>
    <property type="molecule type" value="mRNA"/>
</dbReference>